<sequence>MSIPSLYSVQVVEFVSSRPLLLCFSTEIKCSVLIRWVALYPVGQKDNIHDATSPFFHPGLAY</sequence>
<gene>
    <name evidence="1" type="ORF">CTA1_4422</name>
</gene>
<accession>A0A4U6X061</accession>
<dbReference type="AlphaFoldDB" id="A0A4U6X061"/>
<organism evidence="1 2">
    <name type="scientific">Colletotrichum tanaceti</name>
    <dbReference type="NCBI Taxonomy" id="1306861"/>
    <lineage>
        <taxon>Eukaryota</taxon>
        <taxon>Fungi</taxon>
        <taxon>Dikarya</taxon>
        <taxon>Ascomycota</taxon>
        <taxon>Pezizomycotina</taxon>
        <taxon>Sordariomycetes</taxon>
        <taxon>Hypocreomycetidae</taxon>
        <taxon>Glomerellales</taxon>
        <taxon>Glomerellaceae</taxon>
        <taxon>Colletotrichum</taxon>
        <taxon>Colletotrichum destructivum species complex</taxon>
    </lineage>
</organism>
<protein>
    <submittedName>
        <fullName evidence="1">Uncharacterized protein</fullName>
    </submittedName>
</protein>
<reference evidence="1 2" key="1">
    <citation type="journal article" date="2019" name="PLoS ONE">
        <title>Comparative genome analysis indicates high evolutionary potential of pathogenicity genes in Colletotrichum tanaceti.</title>
        <authorList>
            <person name="Lelwala R.V."/>
            <person name="Korhonen P.K."/>
            <person name="Young N.D."/>
            <person name="Scott J.B."/>
            <person name="Ades P.A."/>
            <person name="Gasser R.B."/>
            <person name="Taylor P.W.J."/>
        </authorList>
    </citation>
    <scope>NUCLEOTIDE SEQUENCE [LARGE SCALE GENOMIC DNA]</scope>
    <source>
        <strain evidence="1">BRIP57314</strain>
    </source>
</reference>
<proteinExistence type="predicted"/>
<evidence type="ECO:0000313" key="1">
    <source>
        <dbReference type="EMBL" id="TKW48730.1"/>
    </source>
</evidence>
<name>A0A4U6X061_9PEZI</name>
<dbReference type="Proteomes" id="UP000310108">
    <property type="component" value="Unassembled WGS sequence"/>
</dbReference>
<evidence type="ECO:0000313" key="2">
    <source>
        <dbReference type="Proteomes" id="UP000310108"/>
    </source>
</evidence>
<keyword evidence="2" id="KW-1185">Reference proteome</keyword>
<comment type="caution">
    <text evidence="1">The sequence shown here is derived from an EMBL/GenBank/DDBJ whole genome shotgun (WGS) entry which is preliminary data.</text>
</comment>
<dbReference type="EMBL" id="PJEX01000752">
    <property type="protein sequence ID" value="TKW48730.1"/>
    <property type="molecule type" value="Genomic_DNA"/>
</dbReference>